<dbReference type="STRING" id="867903.ThesuDRAFT_00952"/>
<keyword evidence="2" id="KW-1185">Reference proteome</keyword>
<reference evidence="1" key="2">
    <citation type="submission" date="2012-10" db="EMBL/GenBank/DDBJ databases">
        <title>Improved high-quality draft of Thermaerobacter subterraneus C21, DSM 13965.</title>
        <authorList>
            <consortium name="DOE Joint Genome Institute"/>
            <person name="Eisen J."/>
            <person name="Huntemann M."/>
            <person name="Wei C.-L."/>
            <person name="Han J."/>
            <person name="Detter J.C."/>
            <person name="Han C."/>
            <person name="Tapia R."/>
            <person name="Chen A."/>
            <person name="Kyrpides N."/>
            <person name="Mavromatis K."/>
            <person name="Markowitz V."/>
            <person name="Szeto E."/>
            <person name="Ivanova N."/>
            <person name="Mikhailova N."/>
            <person name="Ovchinnikova G."/>
            <person name="Pagani I."/>
            <person name="Pati A."/>
            <person name="Goodwin L."/>
            <person name="Nordberg H.P."/>
            <person name="Cantor M.N."/>
            <person name="Hua S.X."/>
            <person name="Woyke T."/>
            <person name="Eisen J."/>
            <person name="Klenk H.-P."/>
        </authorList>
    </citation>
    <scope>NUCLEOTIDE SEQUENCE [LARGE SCALE GENOMIC DNA]</scope>
    <source>
        <strain evidence="1">DSM 13965</strain>
    </source>
</reference>
<accession>K6PQJ2</accession>
<dbReference type="RefSeq" id="WP_006903222.1">
    <property type="nucleotide sequence ID" value="NZ_JH976535.1"/>
</dbReference>
<dbReference type="OrthoDB" id="2087420at2"/>
<name>K6PQJ2_9FIRM</name>
<evidence type="ECO:0000313" key="1">
    <source>
        <dbReference type="EMBL" id="EKP95212.1"/>
    </source>
</evidence>
<proteinExistence type="predicted"/>
<gene>
    <name evidence="1" type="ORF">ThesuDRAFT_00952</name>
</gene>
<reference evidence="1" key="1">
    <citation type="submission" date="2010-10" db="EMBL/GenBank/DDBJ databases">
        <authorList>
            <consortium name="US DOE Joint Genome Institute (JGI-PGF)"/>
            <person name="Lucas S."/>
            <person name="Copeland A."/>
            <person name="Lapidus A."/>
            <person name="Bruce D."/>
            <person name="Goodwin L."/>
            <person name="Pitluck S."/>
            <person name="Kyrpides N."/>
            <person name="Mavromatis K."/>
            <person name="Detter J.C."/>
            <person name="Han C."/>
            <person name="Land M."/>
            <person name="Hauser L."/>
            <person name="Markowitz V."/>
            <person name="Cheng J.-F."/>
            <person name="Hugenholtz P."/>
            <person name="Woyke T."/>
            <person name="Wu D."/>
            <person name="Pukall R."/>
            <person name="Wahrenburg C."/>
            <person name="Brambilla E."/>
            <person name="Klenk H.-P."/>
            <person name="Eisen J.A."/>
        </authorList>
    </citation>
    <scope>NUCLEOTIDE SEQUENCE [LARGE SCALE GENOMIC DNA]</scope>
    <source>
        <strain evidence="1">DSM 13965</strain>
    </source>
</reference>
<comment type="caution">
    <text evidence="1">The sequence shown here is derived from an EMBL/GenBank/DDBJ whole genome shotgun (WGS) entry which is preliminary data.</text>
</comment>
<organism evidence="1 2">
    <name type="scientific">Thermaerobacter subterraneus DSM 13965</name>
    <dbReference type="NCBI Taxonomy" id="867903"/>
    <lineage>
        <taxon>Bacteria</taxon>
        <taxon>Bacillati</taxon>
        <taxon>Bacillota</taxon>
        <taxon>Clostridia</taxon>
        <taxon>Eubacteriales</taxon>
        <taxon>Clostridiales Family XVII. Incertae Sedis</taxon>
        <taxon>Thermaerobacter</taxon>
    </lineage>
</organism>
<protein>
    <submittedName>
        <fullName evidence="1">Uncharacterized protein</fullName>
    </submittedName>
</protein>
<dbReference type="HOGENOM" id="CLU_1282712_0_0_9"/>
<dbReference type="eggNOG" id="ENOG50333UK">
    <property type="taxonomic scope" value="Bacteria"/>
</dbReference>
<dbReference type="EMBL" id="AENY02000002">
    <property type="protein sequence ID" value="EKP95212.1"/>
    <property type="molecule type" value="Genomic_DNA"/>
</dbReference>
<evidence type="ECO:0000313" key="2">
    <source>
        <dbReference type="Proteomes" id="UP000005710"/>
    </source>
</evidence>
<dbReference type="AlphaFoldDB" id="K6PQJ2"/>
<sequence>MRQGWRRLAAGVAVAVVAAGVVAWSLTPAGSQWWQATLEGLGRPEAPDPQQLEQVGRHLAASTGEELERAKGNVHGVHERMNQIAGWGHLAALRDAHSPAWNDVQQVLESASLQLLRDVAARLQPPTAGQDLQAFILALEEGYRRRDPGRVRTAHRIIHDLDYFVFNHQTVPGGSRDYWGATLTLEGDGSLAAEVLGAAAGESGREAGQGTGAGE</sequence>
<dbReference type="Proteomes" id="UP000005710">
    <property type="component" value="Unassembled WGS sequence"/>
</dbReference>